<reference evidence="2" key="1">
    <citation type="submission" date="2016-05" db="EMBL/GenBank/DDBJ databases">
        <authorList>
            <person name="Naeem Raeece"/>
        </authorList>
    </citation>
    <scope>NUCLEOTIDE SEQUENCE [LARGE SCALE GENOMIC DNA]</scope>
</reference>
<dbReference type="EMBL" id="FLRD01000080">
    <property type="protein sequence ID" value="SBT35221.1"/>
    <property type="molecule type" value="Genomic_DNA"/>
</dbReference>
<evidence type="ECO:0000313" key="2">
    <source>
        <dbReference type="Proteomes" id="UP000078555"/>
    </source>
</evidence>
<dbReference type="Proteomes" id="UP000078555">
    <property type="component" value="Unassembled WGS sequence"/>
</dbReference>
<name>A0A1A8YUJ6_PLAOA</name>
<proteinExistence type="predicted"/>
<keyword evidence="2" id="KW-1185">Reference proteome</keyword>
<evidence type="ECO:0000313" key="1">
    <source>
        <dbReference type="EMBL" id="SBT35221.1"/>
    </source>
</evidence>
<protein>
    <submittedName>
        <fullName evidence="1">Magnesium transporter, putative</fullName>
    </submittedName>
</protein>
<sequence length="109" mass="13241">MTPRRAVSTYALISLERKKKKKKKKERIMFQWKQVNICRRRITRTHLPLLWLSQFTTIKNENKIFSKKNFNNVLMQNIRISEDGRIACEKVFFSKYNLPYVLSKRKECD</sequence>
<dbReference type="AlphaFoldDB" id="A0A1A8YUJ6"/>
<organism evidence="1 2">
    <name type="scientific">Plasmodium ovale wallikeri</name>
    <dbReference type="NCBI Taxonomy" id="864142"/>
    <lineage>
        <taxon>Eukaryota</taxon>
        <taxon>Sar</taxon>
        <taxon>Alveolata</taxon>
        <taxon>Apicomplexa</taxon>
        <taxon>Aconoidasida</taxon>
        <taxon>Haemosporida</taxon>
        <taxon>Plasmodiidae</taxon>
        <taxon>Plasmodium</taxon>
        <taxon>Plasmodium (Plasmodium)</taxon>
    </lineage>
</organism>
<gene>
    <name evidence="1" type="ORF">POVWA1_026230</name>
</gene>
<accession>A0A1A8YUJ6</accession>